<dbReference type="SUPFAM" id="SSF57845">
    <property type="entry name" value="B-box zinc-binding domain"/>
    <property type="match status" value="1"/>
</dbReference>
<dbReference type="PROSITE" id="PS50119">
    <property type="entry name" value="ZF_BBOX"/>
    <property type="match status" value="1"/>
</dbReference>
<dbReference type="InterPro" id="IPR000315">
    <property type="entry name" value="Znf_B-box"/>
</dbReference>
<keyword evidence="1" id="KW-0479">Metal-binding</keyword>
<sequence>MDSENFGFCRNHQNELAISYCRTSKEFICDTCKNHSSKEDHLIRADSKEFKHLRYQLVELFYNEYKNQLPPERLEQCILYKRLSKQTQAEIFTDLLEFDKIIPNTSDGLPVTFIDIQTGAWYSDDPQRTIGGLEAVKDNRMDLNRKLILKIKEYIRESKDDDLFVKRLRNDKNSIYDLSLRKLMQYLKDLWSIRTNQVRLFSPNTCEKCDSETERIRIPCLKKHLICQRCLENSKINSRYYCPIDFDTFPDTSIRYFWEKIPKCLGCNTQFNLTLQSPKILPCLNTLCLNCVSDAGFSTSNCRFCTQLHPESYFKQSRLITDFILFHQIRCYKHPKITDITIKSDSMKPMCIDCKKEPENEGAVFFNENIAEILRIFILERKESNHRSVFNDVKHWRYSNQQMIDLIYWLLNGNIINFRPILRGVSVCYNDNIENGNTVLTRFHSLMPPLISHDENSIYSPWKINAILDQVEVLTFRTSTPGVAITGFGISAPLKDARNACIRYIAIEKGEVAKMIPYNNLINNVNFTGEKIVEDFYFEDFPIDKDDWYTIQVKIEAEEVFRGSPLDGPLINIGSDGTSFEFSSKVLASHKSMNISYQNYLHGPIIKIYYNR</sequence>
<reference evidence="3" key="1">
    <citation type="submission" date="2021-09" db="EMBL/GenBank/DDBJ databases">
        <authorList>
            <consortium name="AG Swart"/>
            <person name="Singh M."/>
            <person name="Singh A."/>
            <person name="Seah K."/>
            <person name="Emmerich C."/>
        </authorList>
    </citation>
    <scope>NUCLEOTIDE SEQUENCE</scope>
    <source>
        <strain evidence="3">ATCC30299</strain>
    </source>
</reference>
<dbReference type="Proteomes" id="UP001162131">
    <property type="component" value="Unassembled WGS sequence"/>
</dbReference>
<comment type="caution">
    <text evidence="3">The sequence shown here is derived from an EMBL/GenBank/DDBJ whole genome shotgun (WGS) entry which is preliminary data.</text>
</comment>
<keyword evidence="1" id="KW-0863">Zinc-finger</keyword>
<proteinExistence type="predicted"/>
<protein>
    <recommendedName>
        <fullName evidence="2">B box-type domain-containing protein</fullName>
    </recommendedName>
</protein>
<gene>
    <name evidence="3" type="ORF">BSTOLATCC_MIC61085</name>
</gene>
<evidence type="ECO:0000259" key="2">
    <source>
        <dbReference type="PROSITE" id="PS50119"/>
    </source>
</evidence>
<feature type="domain" description="B box-type" evidence="2">
    <location>
        <begin position="4"/>
        <end position="57"/>
    </location>
</feature>
<keyword evidence="1" id="KW-0862">Zinc</keyword>
<keyword evidence="4" id="KW-1185">Reference proteome</keyword>
<dbReference type="GO" id="GO:0008270">
    <property type="term" value="F:zinc ion binding"/>
    <property type="evidence" value="ECO:0007669"/>
    <property type="project" value="UniProtKB-KW"/>
</dbReference>
<dbReference type="AlphaFoldDB" id="A0AAU9KAK0"/>
<accession>A0AAU9KAK0</accession>
<organism evidence="3 4">
    <name type="scientific">Blepharisma stoltei</name>
    <dbReference type="NCBI Taxonomy" id="1481888"/>
    <lineage>
        <taxon>Eukaryota</taxon>
        <taxon>Sar</taxon>
        <taxon>Alveolata</taxon>
        <taxon>Ciliophora</taxon>
        <taxon>Postciliodesmatophora</taxon>
        <taxon>Heterotrichea</taxon>
        <taxon>Heterotrichida</taxon>
        <taxon>Blepharismidae</taxon>
        <taxon>Blepharisma</taxon>
    </lineage>
</organism>
<evidence type="ECO:0000313" key="4">
    <source>
        <dbReference type="Proteomes" id="UP001162131"/>
    </source>
</evidence>
<name>A0AAU9KAK0_9CILI</name>
<evidence type="ECO:0000313" key="3">
    <source>
        <dbReference type="EMBL" id="CAG9334470.1"/>
    </source>
</evidence>
<dbReference type="EMBL" id="CAJZBQ010000058">
    <property type="protein sequence ID" value="CAG9334470.1"/>
    <property type="molecule type" value="Genomic_DNA"/>
</dbReference>
<evidence type="ECO:0000256" key="1">
    <source>
        <dbReference type="PROSITE-ProRule" id="PRU00024"/>
    </source>
</evidence>